<keyword evidence="3" id="KW-0175">Coiled coil</keyword>
<reference evidence="5 6" key="1">
    <citation type="submission" date="2019-01" db="EMBL/GenBank/DDBJ databases">
        <title>Genomes sequencing and comparative genomics of infectious freshwater microsporidia, Cucumispora dikerogammari and Thelohania contejeani.</title>
        <authorList>
            <person name="Cormier A."/>
            <person name="Giraud I."/>
            <person name="Wattier R."/>
            <person name="Teixeira M."/>
            <person name="Grandjean F."/>
            <person name="Rigaud T."/>
            <person name="Cordaux R."/>
        </authorList>
    </citation>
    <scope>NUCLEOTIDE SEQUENCE [LARGE SCALE GENOMIC DNA]</scope>
    <source>
        <strain evidence="5">T1</strain>
        <tissue evidence="5">Spores</tissue>
    </source>
</reference>
<dbReference type="PROSITE" id="PS50827">
    <property type="entry name" value="DDT"/>
    <property type="match status" value="1"/>
</dbReference>
<dbReference type="InterPro" id="IPR053271">
    <property type="entry name" value="DDT_domain"/>
</dbReference>
<comment type="caution">
    <text evidence="5">The sequence shown here is derived from an EMBL/GenBank/DDBJ whole genome shotgun (WGS) entry which is preliminary data.</text>
</comment>
<sequence>MLESNPIKKYIVRYFLENSSQPLTKIVNHLVGILSNSFILDEIVFVKNRELTGKILDVTKTGYMVGIFSDSAMETDFVQTSGLMRRDQITKNEVMTFLQSVTRDTPLGRELVVNVLSDIKIPLRTQRNSSNHKHIQERDYMSGLRKHTENIRFVKTNEGTVNVKKQKLDQTFEELLEEFNGEKLEVEDETIIRIHGFFSLFGRQFKIPEFSMKELINALHEPEYNSKIISNIHVSLLSILSQERKAINKTDFKNIIEFATNKYGKVENGSSVKKENKLPWYECKAKKMEWKTYVKAFLNDIANTYNIEYFNGLIFSNRKKENINLKERLNLIDFLLECCIGCSVFKSIVDSFIEKGKKIEKEKYNTTLLLRKKRSELKEILEKENSNIKKINDEINKLDKKINDLDKMLFSYSTKLNLGQMHQIPFLLIDNKICYKFGGAFRILKSEELERILKQIKPKCKDEAVFLNHLKWINSLLIKC</sequence>
<protein>
    <recommendedName>
        <fullName evidence="4">DDT domain-containing protein</fullName>
    </recommendedName>
</protein>
<keyword evidence="6" id="KW-1185">Reference proteome</keyword>
<evidence type="ECO:0000256" key="2">
    <source>
        <dbReference type="ARBA" id="ARBA00023242"/>
    </source>
</evidence>
<comment type="subcellular location">
    <subcellularLocation>
        <location evidence="1">Nucleus</location>
    </subcellularLocation>
</comment>
<organism evidence="5 6">
    <name type="scientific">Astathelohania contejeani</name>
    <dbReference type="NCBI Taxonomy" id="164912"/>
    <lineage>
        <taxon>Eukaryota</taxon>
        <taxon>Fungi</taxon>
        <taxon>Fungi incertae sedis</taxon>
        <taxon>Microsporidia</taxon>
        <taxon>Astathelohaniidae</taxon>
        <taxon>Astathelohania</taxon>
    </lineage>
</organism>
<dbReference type="Pfam" id="PF17020">
    <property type="entry name" value="DUF5097"/>
    <property type="match status" value="1"/>
</dbReference>
<dbReference type="PANTHER" id="PTHR15546">
    <property type="entry name" value="BROMODOMAIN ADJACENT TO ZINC FINGER DOMAIN, 2A"/>
    <property type="match status" value="1"/>
</dbReference>
<evidence type="ECO:0000259" key="4">
    <source>
        <dbReference type="PROSITE" id="PS50827"/>
    </source>
</evidence>
<accession>A0ABQ7HVW0</accession>
<evidence type="ECO:0000256" key="1">
    <source>
        <dbReference type="ARBA" id="ARBA00004123"/>
    </source>
</evidence>
<dbReference type="Proteomes" id="UP001516464">
    <property type="component" value="Unassembled WGS sequence"/>
</dbReference>
<evidence type="ECO:0000313" key="5">
    <source>
        <dbReference type="EMBL" id="KAF7679711.1"/>
    </source>
</evidence>
<dbReference type="PANTHER" id="PTHR15546:SF2">
    <property type="entry name" value="DDT DOMAIN-CONTAINING PROTEIN DDB_G0282237"/>
    <property type="match status" value="1"/>
</dbReference>
<keyword evidence="2" id="KW-0539">Nucleus</keyword>
<name>A0ABQ7HVW0_9MICR</name>
<feature type="coiled-coil region" evidence="3">
    <location>
        <begin position="374"/>
        <end position="408"/>
    </location>
</feature>
<gene>
    <name evidence="5" type="ORF">TCON_2490</name>
</gene>
<dbReference type="InterPro" id="IPR031511">
    <property type="entry name" value="DUF5097"/>
</dbReference>
<dbReference type="InterPro" id="IPR018501">
    <property type="entry name" value="DDT_dom"/>
</dbReference>
<evidence type="ECO:0000313" key="6">
    <source>
        <dbReference type="Proteomes" id="UP001516464"/>
    </source>
</evidence>
<evidence type="ECO:0000256" key="3">
    <source>
        <dbReference type="SAM" id="Coils"/>
    </source>
</evidence>
<dbReference type="Pfam" id="PF02791">
    <property type="entry name" value="DDT"/>
    <property type="match status" value="1"/>
</dbReference>
<feature type="domain" description="DDT" evidence="4">
    <location>
        <begin position="185"/>
        <end position="246"/>
    </location>
</feature>
<proteinExistence type="predicted"/>
<dbReference type="EMBL" id="SBIQ01000327">
    <property type="protein sequence ID" value="KAF7679711.1"/>
    <property type="molecule type" value="Genomic_DNA"/>
</dbReference>